<protein>
    <submittedName>
        <fullName evidence="1">Uncharacterized protein</fullName>
    </submittedName>
</protein>
<dbReference type="Proteomes" id="UP000503117">
    <property type="component" value="Chromosome"/>
</dbReference>
<name>A0ABX6MFX5_9BURK</name>
<sequence length="188" mass="21209">MRLLRGIEKIHYGHGAMFEVPTEQGSVYMCATRSNYENEKRAVVVVDAKKFLALWRREGSSHDDIAHQGPETWPTDRKYKDAVDGFSRGQENPVPLALVHCYEQAERIWKYAPTFFGFHKRVGTEVRIQATLSFTNGITRTIWLMTTGAKAFPVECDAKSAALLQALAGFEGEQYKTIAELIPDRLAA</sequence>
<dbReference type="InterPro" id="IPR054044">
    <property type="entry name" value="PFIN"/>
</dbReference>
<dbReference type="EMBL" id="CP051684">
    <property type="protein sequence ID" value="QJD93250.1"/>
    <property type="molecule type" value="Genomic_DNA"/>
</dbReference>
<organism evidence="1 2">
    <name type="scientific">Duganella dendranthematis</name>
    <dbReference type="NCBI Taxonomy" id="2728021"/>
    <lineage>
        <taxon>Bacteria</taxon>
        <taxon>Pseudomonadati</taxon>
        <taxon>Pseudomonadota</taxon>
        <taxon>Betaproteobacteria</taxon>
        <taxon>Burkholderiales</taxon>
        <taxon>Oxalobacteraceae</taxon>
        <taxon>Telluria group</taxon>
        <taxon>Duganella</taxon>
    </lineage>
</organism>
<dbReference type="RefSeq" id="WP_169114198.1">
    <property type="nucleotide sequence ID" value="NZ_CP051684.1"/>
</dbReference>
<reference evidence="1 2" key="1">
    <citation type="submission" date="2020-04" db="EMBL/GenBank/DDBJ databases">
        <title>Genome sequencing of novel species.</title>
        <authorList>
            <person name="Heo J."/>
            <person name="Kim S.-J."/>
            <person name="Kim J.-S."/>
            <person name="Hong S.-B."/>
            <person name="Kwon S.-W."/>
        </authorList>
    </citation>
    <scope>NUCLEOTIDE SEQUENCE [LARGE SCALE GENOMIC DNA]</scope>
    <source>
        <strain evidence="1 2">AF9R3</strain>
    </source>
</reference>
<gene>
    <name evidence="1" type="ORF">HH213_26105</name>
</gene>
<accession>A0ABX6MFX5</accession>
<evidence type="ECO:0000313" key="1">
    <source>
        <dbReference type="EMBL" id="QJD93250.1"/>
    </source>
</evidence>
<keyword evidence="2" id="KW-1185">Reference proteome</keyword>
<evidence type="ECO:0000313" key="2">
    <source>
        <dbReference type="Proteomes" id="UP000503117"/>
    </source>
</evidence>
<proteinExistence type="predicted"/>
<dbReference type="Pfam" id="PF22162">
    <property type="entry name" value="PFIN"/>
    <property type="match status" value="1"/>
</dbReference>